<comment type="caution">
    <text evidence="2">The sequence shown here is derived from an EMBL/GenBank/DDBJ whole genome shotgun (WGS) entry which is preliminary data.</text>
</comment>
<keyword evidence="2" id="KW-0808">Transferase</keyword>
<dbReference type="EMBL" id="NWUX01000001">
    <property type="protein sequence ID" value="PCF97338.1"/>
    <property type="molecule type" value="Genomic_DNA"/>
</dbReference>
<keyword evidence="3" id="KW-1185">Reference proteome</keyword>
<evidence type="ECO:0000313" key="2">
    <source>
        <dbReference type="EMBL" id="PCF97338.1"/>
    </source>
</evidence>
<accession>A0A2A4HPT7</accession>
<evidence type="ECO:0000313" key="3">
    <source>
        <dbReference type="Proteomes" id="UP000218677"/>
    </source>
</evidence>
<feature type="domain" description="Methyltransferase type 11" evidence="1">
    <location>
        <begin position="67"/>
        <end position="171"/>
    </location>
</feature>
<evidence type="ECO:0000259" key="1">
    <source>
        <dbReference type="Pfam" id="PF08241"/>
    </source>
</evidence>
<dbReference type="OrthoDB" id="529208at2"/>
<organism evidence="2 3">
    <name type="scientific">Vreelandella nigrificans</name>
    <dbReference type="NCBI Taxonomy" id="2042704"/>
    <lineage>
        <taxon>Bacteria</taxon>
        <taxon>Pseudomonadati</taxon>
        <taxon>Pseudomonadota</taxon>
        <taxon>Gammaproteobacteria</taxon>
        <taxon>Oceanospirillales</taxon>
        <taxon>Halomonadaceae</taxon>
        <taxon>Vreelandella</taxon>
    </lineage>
</organism>
<dbReference type="GO" id="GO:0032259">
    <property type="term" value="P:methylation"/>
    <property type="evidence" value="ECO:0007669"/>
    <property type="project" value="UniProtKB-KW"/>
</dbReference>
<sequence length="279" mass="31184">MPDHQRLTEHYHQGLRDDAILTQVRTHYPNGPTLHQLAPLDQLHIGGIAASKKLLNLLDPQKHPKVLDIGSGLGGLMRQGAALGLQITGLDITHRFNALNQTLSQLTLEPHTLDKNGAALRYITGNASALPFAENTFDAVLFQHSLMNMPDPNQVIAQCRRVLRPGGRLVMHEVVSGENITELRFPVPWAATQEHSHLLTLTELTQLLEASGFQILHSEDWSSTALEWRQRQRQKEQASHTAVLSPQWVFGERFLQMGKNLLENLSIRAINVVEISARC</sequence>
<dbReference type="CDD" id="cd02440">
    <property type="entry name" value="AdoMet_MTases"/>
    <property type="match status" value="1"/>
</dbReference>
<keyword evidence="2" id="KW-0489">Methyltransferase</keyword>
<gene>
    <name evidence="2" type="ORF">CPA45_00940</name>
</gene>
<name>A0A2A4HPT7_9GAMM</name>
<dbReference type="InterPro" id="IPR029063">
    <property type="entry name" value="SAM-dependent_MTases_sf"/>
</dbReference>
<dbReference type="Gene3D" id="3.40.50.150">
    <property type="entry name" value="Vaccinia Virus protein VP39"/>
    <property type="match status" value="1"/>
</dbReference>
<dbReference type="PANTHER" id="PTHR43591">
    <property type="entry name" value="METHYLTRANSFERASE"/>
    <property type="match status" value="1"/>
</dbReference>
<dbReference type="Pfam" id="PF08241">
    <property type="entry name" value="Methyltransf_11"/>
    <property type="match status" value="1"/>
</dbReference>
<proteinExistence type="predicted"/>
<dbReference type="SUPFAM" id="SSF53335">
    <property type="entry name" value="S-adenosyl-L-methionine-dependent methyltransferases"/>
    <property type="match status" value="1"/>
</dbReference>
<dbReference type="AlphaFoldDB" id="A0A2A4HPT7"/>
<dbReference type="InterPro" id="IPR013216">
    <property type="entry name" value="Methyltransf_11"/>
</dbReference>
<dbReference type="Proteomes" id="UP000218677">
    <property type="component" value="Unassembled WGS sequence"/>
</dbReference>
<dbReference type="RefSeq" id="WP_096649480.1">
    <property type="nucleotide sequence ID" value="NZ_NWUX01000001.1"/>
</dbReference>
<dbReference type="GO" id="GO:0008757">
    <property type="term" value="F:S-adenosylmethionine-dependent methyltransferase activity"/>
    <property type="evidence" value="ECO:0007669"/>
    <property type="project" value="InterPro"/>
</dbReference>
<reference evidence="3" key="1">
    <citation type="submission" date="2017-09" db="EMBL/GenBank/DDBJ databases">
        <authorList>
            <person name="Cho G.-S."/>
            <person name="Oguntoyinbo F.A."/>
            <person name="Cnockaert M."/>
            <person name="Kabisch J."/>
            <person name="Neve H."/>
            <person name="Bockelmann W."/>
            <person name="Wenning M."/>
            <person name="Franz C.M."/>
            <person name="Vandamme P."/>
        </authorList>
    </citation>
    <scope>NUCLEOTIDE SEQUENCE [LARGE SCALE GENOMIC DNA]</scope>
    <source>
        <strain evidence="3">MBT G8648</strain>
    </source>
</reference>
<protein>
    <submittedName>
        <fullName evidence="2">SAM-dependent methyltransferase</fullName>
    </submittedName>
</protein>